<reference evidence="2" key="2">
    <citation type="submission" date="2020-02" db="EMBL/GenBank/DDBJ databases">
        <authorList>
            <consortium name="NCBI Pathogen Detection Project"/>
        </authorList>
    </citation>
    <scope>NUCLEOTIDE SEQUENCE</scope>
    <source>
        <strain evidence="2">CFIAFB20140121</strain>
    </source>
</reference>
<dbReference type="NCBIfam" id="NF040711">
    <property type="entry name" value="partner_SinI"/>
    <property type="match status" value="1"/>
</dbReference>
<organism evidence="2">
    <name type="scientific">Salmonella enterica</name>
    <name type="common">Salmonella choleraesuis</name>
    <dbReference type="NCBI Taxonomy" id="28901"/>
    <lineage>
        <taxon>Bacteria</taxon>
        <taxon>Pseudomonadati</taxon>
        <taxon>Pseudomonadota</taxon>
        <taxon>Gammaproteobacteria</taxon>
        <taxon>Enterobacterales</taxon>
        <taxon>Enterobacteriaceae</taxon>
        <taxon>Salmonella</taxon>
    </lineage>
</organism>
<protein>
    <recommendedName>
        <fullName evidence="3">Outer membrane protein</fullName>
    </recommendedName>
</protein>
<feature type="chain" id="PRO_5027767612" description="Outer membrane protein" evidence="1">
    <location>
        <begin position="29"/>
        <end position="322"/>
    </location>
</feature>
<evidence type="ECO:0000313" key="2">
    <source>
        <dbReference type="EMBL" id="HAF4143429.1"/>
    </source>
</evidence>
<keyword evidence="1" id="KW-0732">Signal</keyword>
<name>A0A746YBJ6_SALER</name>
<dbReference type="AlphaFoldDB" id="A0A746YBJ6"/>
<evidence type="ECO:0008006" key="3">
    <source>
        <dbReference type="Google" id="ProtNLM"/>
    </source>
</evidence>
<dbReference type="Gene3D" id="2.60.40.2700">
    <property type="match status" value="1"/>
</dbReference>
<sequence>MQATVKRRLTKVALALVVAGYCAAPAVAANGNLKSGQWQIVSEQTGTIQGTVPWITRAADKTADTDKDHVTVTIDRGDRKIVTEGDKQFHVGDKVTVNWAIGDTEGDLDADNAATKQTVQWMRYSDQNGSNPEEIGTEGSDTYEIQAADADHYIGIKITPTTTTGDPAVATELLLKDLSTDAGGGSDDDEIPEGPVVDDNVHVVIHEKGSNTNLLKNTGTTLKTNTTYQVLLWSDKNGNGTYDAGENVTDQYNYRWKFVGETSLSARTGTGGIVNESWNDKDLDIPLTNAQAKEAFEGAEGGVTVGSDGVQGFGLSIDYKRK</sequence>
<proteinExistence type="predicted"/>
<gene>
    <name evidence="2" type="ORF">G8D47_002800</name>
</gene>
<feature type="signal peptide" evidence="1">
    <location>
        <begin position="1"/>
        <end position="28"/>
    </location>
</feature>
<evidence type="ECO:0000256" key="1">
    <source>
        <dbReference type="SAM" id="SignalP"/>
    </source>
</evidence>
<accession>A0A746YBJ6</accession>
<reference evidence="2" key="1">
    <citation type="journal article" date="2018" name="Genome Biol.">
        <title>SKESA: strategic k-mer extension for scrupulous assemblies.</title>
        <authorList>
            <person name="Souvorov A."/>
            <person name="Agarwala R."/>
            <person name="Lipman D.J."/>
        </authorList>
    </citation>
    <scope>NUCLEOTIDE SEQUENCE</scope>
    <source>
        <strain evidence="2">CFIAFB20140121</strain>
    </source>
</reference>
<comment type="caution">
    <text evidence="2">The sequence shown here is derived from an EMBL/GenBank/DDBJ whole genome shotgun (WGS) entry which is preliminary data.</text>
</comment>
<dbReference type="EMBL" id="DAAVBT010000006">
    <property type="protein sequence ID" value="HAF4143429.1"/>
    <property type="molecule type" value="Genomic_DNA"/>
</dbReference>
<dbReference type="InterPro" id="IPR047745">
    <property type="entry name" value="SinI-like"/>
</dbReference>